<proteinExistence type="predicted"/>
<evidence type="ECO:0000313" key="4">
    <source>
        <dbReference type="Proteomes" id="UP000035425"/>
    </source>
</evidence>
<feature type="domain" description="CATRA-Associated Small Protein" evidence="2">
    <location>
        <begin position="14"/>
        <end position="100"/>
    </location>
</feature>
<evidence type="ECO:0000256" key="1">
    <source>
        <dbReference type="SAM" id="MobiDB-lite"/>
    </source>
</evidence>
<dbReference type="InterPro" id="IPR046924">
    <property type="entry name" value="CATASP"/>
</dbReference>
<name>A0ABR5F6R0_9ACTN</name>
<feature type="compositionally biased region" description="Basic and acidic residues" evidence="1">
    <location>
        <begin position="72"/>
        <end position="101"/>
    </location>
</feature>
<keyword evidence="4" id="KW-1185">Reference proteome</keyword>
<organism evidence="3 4">
    <name type="scientific">Protofrankia coriariae</name>
    <dbReference type="NCBI Taxonomy" id="1562887"/>
    <lineage>
        <taxon>Bacteria</taxon>
        <taxon>Bacillati</taxon>
        <taxon>Actinomycetota</taxon>
        <taxon>Actinomycetes</taxon>
        <taxon>Frankiales</taxon>
        <taxon>Frankiaceae</taxon>
        <taxon>Protofrankia</taxon>
    </lineage>
</organism>
<reference evidence="3 4" key="1">
    <citation type="submission" date="2014-12" db="EMBL/GenBank/DDBJ databases">
        <title>Frankia sp. BMG5.1 draft genome.</title>
        <authorList>
            <person name="Gtari M."/>
            <person name="Ghodhbane-Gtari F."/>
            <person name="Nouioui I."/>
            <person name="Ktari A."/>
            <person name="Hezbri K."/>
            <person name="Mimouni W."/>
            <person name="Sbissi I."/>
            <person name="Ayari A."/>
            <person name="Yamanaka T."/>
            <person name="Normand P."/>
            <person name="Tisa L.S."/>
            <person name="Boudabous A."/>
        </authorList>
    </citation>
    <scope>NUCLEOTIDE SEQUENCE [LARGE SCALE GENOMIC DNA]</scope>
    <source>
        <strain evidence="3 4">BMG5.1</strain>
    </source>
</reference>
<comment type="caution">
    <text evidence="3">The sequence shown here is derived from an EMBL/GenBank/DDBJ whole genome shotgun (WGS) entry which is preliminary data.</text>
</comment>
<dbReference type="EMBL" id="JWIO01000005">
    <property type="protein sequence ID" value="KLL12414.1"/>
    <property type="molecule type" value="Genomic_DNA"/>
</dbReference>
<sequence>MGETSSDDRIRDQIRQALDNLLAQKLPSAGWEQVRSAIADIRERLASGDLDLEKVRSAVQSLPAPGPVLAKKLQDRPLEEPVDEYTRERIGELKHRVRDPSGEQPADDE</sequence>
<dbReference type="Proteomes" id="UP000035425">
    <property type="component" value="Unassembled WGS sequence"/>
</dbReference>
<gene>
    <name evidence="3" type="ORF">FrCorBMG51_05310</name>
</gene>
<dbReference type="RefSeq" id="WP_047221968.1">
    <property type="nucleotide sequence ID" value="NZ_JWIO01000005.1"/>
</dbReference>
<evidence type="ECO:0000259" key="2">
    <source>
        <dbReference type="Pfam" id="PF20271"/>
    </source>
</evidence>
<evidence type="ECO:0000313" key="3">
    <source>
        <dbReference type="EMBL" id="KLL12414.1"/>
    </source>
</evidence>
<dbReference type="Pfam" id="PF20271">
    <property type="entry name" value="CATASP"/>
    <property type="match status" value="1"/>
</dbReference>
<accession>A0ABR5F6R0</accession>
<feature type="region of interest" description="Disordered" evidence="1">
    <location>
        <begin position="72"/>
        <end position="109"/>
    </location>
</feature>
<protein>
    <recommendedName>
        <fullName evidence="2">CATRA-Associated Small Protein domain-containing protein</fullName>
    </recommendedName>
</protein>